<gene>
    <name evidence="1" type="ordered locus">Plim_3853</name>
</gene>
<dbReference type="EMBL" id="CP001744">
    <property type="protein sequence ID" value="ADG69665.1"/>
    <property type="molecule type" value="Genomic_DNA"/>
</dbReference>
<evidence type="ECO:0000313" key="1">
    <source>
        <dbReference type="EMBL" id="ADG69665.1"/>
    </source>
</evidence>
<sequence>MRVSSNVLGMQSTCGLIAECTPIQSLMTVSKEARVGRDMSRISYFSDFMVHNLHEVVLRSFFNW</sequence>
<protein>
    <submittedName>
        <fullName evidence="1">Uncharacterized protein</fullName>
    </submittedName>
</protein>
<name>D5SX43_PLAL2</name>
<keyword evidence="2" id="KW-1185">Reference proteome</keyword>
<dbReference type="HOGENOM" id="CLU_2863973_0_0_0"/>
<dbReference type="KEGG" id="plm:Plim_3853"/>
<dbReference type="STRING" id="521674.Plim_3853"/>
<organism evidence="1 2">
    <name type="scientific">Planctopirus limnophila (strain ATCC 43296 / DSM 3776 / IFAM 1008 / Mu 290)</name>
    <name type="common">Planctomyces limnophilus</name>
    <dbReference type="NCBI Taxonomy" id="521674"/>
    <lineage>
        <taxon>Bacteria</taxon>
        <taxon>Pseudomonadati</taxon>
        <taxon>Planctomycetota</taxon>
        <taxon>Planctomycetia</taxon>
        <taxon>Planctomycetales</taxon>
        <taxon>Planctomycetaceae</taxon>
        <taxon>Planctopirus</taxon>
    </lineage>
</organism>
<evidence type="ECO:0000313" key="2">
    <source>
        <dbReference type="Proteomes" id="UP000002220"/>
    </source>
</evidence>
<accession>D5SX43</accession>
<reference evidence="1 2" key="1">
    <citation type="journal article" date="2010" name="Stand. Genomic Sci.">
        <title>Complete genome sequence of Planctomyces limnophilus type strain (Mu 290).</title>
        <authorList>
            <person name="Labutti K."/>
            <person name="Sikorski J."/>
            <person name="Schneider S."/>
            <person name="Nolan M."/>
            <person name="Lucas S."/>
            <person name="Glavina Del Rio T."/>
            <person name="Tice H."/>
            <person name="Cheng J.F."/>
            <person name="Goodwin L."/>
            <person name="Pitluck S."/>
            <person name="Liolios K."/>
            <person name="Ivanova N."/>
            <person name="Mavromatis K."/>
            <person name="Mikhailova N."/>
            <person name="Pati A."/>
            <person name="Chen A."/>
            <person name="Palaniappan K."/>
            <person name="Land M."/>
            <person name="Hauser L."/>
            <person name="Chang Y.J."/>
            <person name="Jeffries C.D."/>
            <person name="Tindall B.J."/>
            <person name="Rohde M."/>
            <person name="Goker M."/>
            <person name="Woyke T."/>
            <person name="Bristow J."/>
            <person name="Eisen J.A."/>
            <person name="Markowitz V."/>
            <person name="Hugenholtz P."/>
            <person name="Kyrpides N.C."/>
            <person name="Klenk H.P."/>
            <person name="Lapidus A."/>
        </authorList>
    </citation>
    <scope>NUCLEOTIDE SEQUENCE [LARGE SCALE GENOMIC DNA]</scope>
    <source>
        <strain evidence="2">ATCC 43296 / DSM 3776 / IFAM 1008 / 290</strain>
    </source>
</reference>
<dbReference type="AlphaFoldDB" id="D5SX43"/>
<proteinExistence type="predicted"/>
<dbReference type="Proteomes" id="UP000002220">
    <property type="component" value="Chromosome"/>
</dbReference>